<dbReference type="Gene3D" id="3.40.50.300">
    <property type="entry name" value="P-loop containing nucleotide triphosphate hydrolases"/>
    <property type="match status" value="1"/>
</dbReference>
<protein>
    <submittedName>
        <fullName evidence="2">Dynamin family protein</fullName>
    </submittedName>
</protein>
<dbReference type="RefSeq" id="WP_344334695.1">
    <property type="nucleotide sequence ID" value="NZ_BAAAPZ010000002.1"/>
</dbReference>
<comment type="caution">
    <text evidence="2">The sequence shown here is derived from an EMBL/GenBank/DDBJ whole genome shotgun (WGS) entry which is preliminary data.</text>
</comment>
<gene>
    <name evidence="2" type="ORF">GCM10009823_03930</name>
</gene>
<keyword evidence="3" id="KW-1185">Reference proteome</keyword>
<proteinExistence type="predicted"/>
<evidence type="ECO:0000259" key="1">
    <source>
        <dbReference type="Pfam" id="PF00350"/>
    </source>
</evidence>
<evidence type="ECO:0000313" key="2">
    <source>
        <dbReference type="EMBL" id="GAA2088680.1"/>
    </source>
</evidence>
<feature type="domain" description="Dynamin N-terminal" evidence="1">
    <location>
        <begin position="67"/>
        <end position="195"/>
    </location>
</feature>
<reference evidence="3" key="1">
    <citation type="journal article" date="2019" name="Int. J. Syst. Evol. Microbiol.">
        <title>The Global Catalogue of Microorganisms (GCM) 10K type strain sequencing project: providing services to taxonomists for standard genome sequencing and annotation.</title>
        <authorList>
            <consortium name="The Broad Institute Genomics Platform"/>
            <consortium name="The Broad Institute Genome Sequencing Center for Infectious Disease"/>
            <person name="Wu L."/>
            <person name="Ma J."/>
        </authorList>
    </citation>
    <scope>NUCLEOTIDE SEQUENCE [LARGE SCALE GENOMIC DNA]</scope>
    <source>
        <strain evidence="3">JCM 15900</strain>
    </source>
</reference>
<dbReference type="PANTHER" id="PTHR42698">
    <property type="entry name" value="GTPASE ERA"/>
    <property type="match status" value="1"/>
</dbReference>
<dbReference type="EMBL" id="BAAAPZ010000002">
    <property type="protein sequence ID" value="GAA2088680.1"/>
    <property type="molecule type" value="Genomic_DNA"/>
</dbReference>
<dbReference type="SUPFAM" id="SSF52540">
    <property type="entry name" value="P-loop containing nucleoside triphosphate hydrolases"/>
    <property type="match status" value="1"/>
</dbReference>
<sequence length="572" mass="60463">MDRRAKSPAAGAAAPALTELLRRISDARLPLAALGAEEGRALRRELASQIEDYLLPRLEHPDAPLLVVLGGSTGAGKSTLLNSMLRKPVTEAGVLRPTTRVPVLIHHPADTAHFAGASVLRGFERTTEALAPRAEEDLSERPRIRLLADEAVPQGLALLDSPDVDSASAGNRSAARQLLAAADLWLFVTTASRYADAVPWSLLTEAEARGTTIALVLDRVPAAANREVRHHLTELLTGAGLGASPLFTVPELELEDGLLPESAVFTLTSWVMNLGRSEEARRRVASRTLGGALAAVPETAERLADGLAAQEEAHAALATAVDDAFAAASSALAEALTSGRVLRGEVLARWQDFVGTGQFFRGLEPTVARIRDRITATVTGRRDTAGPLRQAIESAAAVLIREQAVAAVSTARIRWEEDRAGRAVMEECGAPERFRVPADFDVQARTAVSSWAEEVSALVRDLGQSARAKARILSFGVDGVACVLMLAALSGPHDSRGRGTLAVAGTLLATSFGEEAARDLAATVRTRLLDRAQSLLSGCRSGFDMTLSAAEVPPRQAGALRGSAGRLQEALR</sequence>
<accession>A0ABP5HYQ9</accession>
<dbReference type="PANTHER" id="PTHR42698:SF1">
    <property type="entry name" value="GTPASE ERA, MITOCHONDRIAL"/>
    <property type="match status" value="1"/>
</dbReference>
<dbReference type="Proteomes" id="UP001500984">
    <property type="component" value="Unassembled WGS sequence"/>
</dbReference>
<organism evidence="2 3">
    <name type="scientific">Brevibacterium salitolerans</name>
    <dbReference type="NCBI Taxonomy" id="1403566"/>
    <lineage>
        <taxon>Bacteria</taxon>
        <taxon>Bacillati</taxon>
        <taxon>Actinomycetota</taxon>
        <taxon>Actinomycetes</taxon>
        <taxon>Micrococcales</taxon>
        <taxon>Brevibacteriaceae</taxon>
        <taxon>Brevibacterium</taxon>
    </lineage>
</organism>
<dbReference type="CDD" id="cd00882">
    <property type="entry name" value="Ras_like_GTPase"/>
    <property type="match status" value="1"/>
</dbReference>
<dbReference type="InterPro" id="IPR005662">
    <property type="entry name" value="GTPase_Era-like"/>
</dbReference>
<dbReference type="InterPro" id="IPR045063">
    <property type="entry name" value="Dynamin_N"/>
</dbReference>
<dbReference type="InterPro" id="IPR027417">
    <property type="entry name" value="P-loop_NTPase"/>
</dbReference>
<dbReference type="Pfam" id="PF00350">
    <property type="entry name" value="Dynamin_N"/>
    <property type="match status" value="1"/>
</dbReference>
<name>A0ABP5HYQ9_9MICO</name>
<evidence type="ECO:0000313" key="3">
    <source>
        <dbReference type="Proteomes" id="UP001500984"/>
    </source>
</evidence>